<gene>
    <name evidence="3" type="primary">YJEFN3</name>
</gene>
<evidence type="ECO:0000313" key="3">
    <source>
        <dbReference type="RefSeq" id="XP_053753270.1"/>
    </source>
</evidence>
<protein>
    <submittedName>
        <fullName evidence="3">YjeF N-terminal domain-containing protein 3 isoform X3</fullName>
    </submittedName>
</protein>
<reference evidence="3" key="1">
    <citation type="submission" date="2025-08" db="UniProtKB">
        <authorList>
            <consortium name="RefSeq"/>
        </authorList>
    </citation>
    <scope>IDENTIFICATION</scope>
    <source>
        <tissue evidence="3">Whole blood</tissue>
    </source>
</reference>
<dbReference type="InterPro" id="IPR036652">
    <property type="entry name" value="YjeF_N_dom_sf"/>
</dbReference>
<feature type="region of interest" description="Disordered" evidence="1">
    <location>
        <begin position="197"/>
        <end position="219"/>
    </location>
</feature>
<dbReference type="Proteomes" id="UP001165780">
    <property type="component" value="Unplaced"/>
</dbReference>
<dbReference type="GO" id="GO:0005739">
    <property type="term" value="C:mitochondrion"/>
    <property type="evidence" value="ECO:0007669"/>
    <property type="project" value="TreeGrafter"/>
</dbReference>
<dbReference type="RefSeq" id="XP_053753270.1">
    <property type="nucleotide sequence ID" value="XM_053897295.1"/>
</dbReference>
<dbReference type="InterPro" id="IPR032976">
    <property type="entry name" value="YJEFN_prot_NAXE-like"/>
</dbReference>
<dbReference type="PANTHER" id="PTHR13232">
    <property type="entry name" value="NAD(P)H-HYDRATE EPIMERASE"/>
    <property type="match status" value="1"/>
</dbReference>
<accession>A0A9W2V3G6</accession>
<dbReference type="CTD" id="374887"/>
<proteinExistence type="predicted"/>
<evidence type="ECO:0000256" key="1">
    <source>
        <dbReference type="SAM" id="MobiDB-lite"/>
    </source>
</evidence>
<keyword evidence="2" id="KW-1185">Reference proteome</keyword>
<dbReference type="SUPFAM" id="SSF64153">
    <property type="entry name" value="YjeF N-terminal domain-like"/>
    <property type="match status" value="1"/>
</dbReference>
<dbReference type="GO" id="GO:0052856">
    <property type="term" value="F:NAD(P)HX epimerase activity"/>
    <property type="evidence" value="ECO:0007669"/>
    <property type="project" value="TreeGrafter"/>
</dbReference>
<name>A0A9W2V3G6_PANPR</name>
<dbReference type="AlphaFoldDB" id="A0A9W2V3G6"/>
<organism evidence="2 3">
    <name type="scientific">Panthera pardus</name>
    <name type="common">Leopard</name>
    <name type="synonym">Felis pardus</name>
    <dbReference type="NCBI Taxonomy" id="9691"/>
    <lineage>
        <taxon>Eukaryota</taxon>
        <taxon>Metazoa</taxon>
        <taxon>Chordata</taxon>
        <taxon>Craniata</taxon>
        <taxon>Vertebrata</taxon>
        <taxon>Euteleostomi</taxon>
        <taxon>Mammalia</taxon>
        <taxon>Eutheria</taxon>
        <taxon>Laurasiatheria</taxon>
        <taxon>Carnivora</taxon>
        <taxon>Feliformia</taxon>
        <taxon>Felidae</taxon>
        <taxon>Pantherinae</taxon>
        <taxon>Panthera</taxon>
    </lineage>
</organism>
<dbReference type="GeneID" id="109247964"/>
<dbReference type="PANTHER" id="PTHR13232:SF12">
    <property type="entry name" value="YJEF N-TERMINAL DOMAIN-CONTAINING PROTEIN 3"/>
    <property type="match status" value="1"/>
</dbReference>
<dbReference type="Gene3D" id="3.40.50.10260">
    <property type="entry name" value="YjeF N-terminal domain"/>
    <property type="match status" value="1"/>
</dbReference>
<evidence type="ECO:0000313" key="2">
    <source>
        <dbReference type="Proteomes" id="UP001165780"/>
    </source>
</evidence>
<sequence length="219" mass="23739">MSSAARPDPVEAPEERRFLSTAEAAALERELLEDYRFGRQQLVELCGHASAVAVTKEYEPTIFYPTRSLDLLHRDLTTQCEKMDIPFLSYLPTEVQLINDAYGLVVDAVLGPGAEPGEIGGPCTRALATLKLLSIPLAGTPRPAAATPRTGSDRTCWYRSLRPSAAPAASPAATTSWPADSCPTTCAESSLYACQDTRAPTASRRSDRHPRPRGLDPRQ</sequence>